<feature type="region of interest" description="Disordered" evidence="1">
    <location>
        <begin position="107"/>
        <end position="129"/>
    </location>
</feature>
<dbReference type="RefSeq" id="WP_377404715.1">
    <property type="nucleotide sequence ID" value="NZ_JBHUEQ010000039.1"/>
</dbReference>
<dbReference type="Pfam" id="PF03334">
    <property type="entry name" value="PhaG_MnhG_YufB"/>
    <property type="match status" value="1"/>
</dbReference>
<dbReference type="PANTHER" id="PTHR34703:SF1">
    <property type="entry name" value="ANTIPORTER SUBUNIT MNHG2-RELATED"/>
    <property type="match status" value="1"/>
</dbReference>
<keyword evidence="2" id="KW-0812">Transmembrane</keyword>
<dbReference type="NCBIfam" id="TIGR01300">
    <property type="entry name" value="CPA3_mnhG_phaG"/>
    <property type="match status" value="1"/>
</dbReference>
<feature type="transmembrane region" description="Helical" evidence="2">
    <location>
        <begin position="49"/>
        <end position="68"/>
    </location>
</feature>
<evidence type="ECO:0000256" key="1">
    <source>
        <dbReference type="SAM" id="MobiDB-lite"/>
    </source>
</evidence>
<dbReference type="EMBL" id="JBHUEQ010000039">
    <property type="protein sequence ID" value="MFD1747434.1"/>
    <property type="molecule type" value="Genomic_DNA"/>
</dbReference>
<comment type="caution">
    <text evidence="3">The sequence shown here is derived from an EMBL/GenBank/DDBJ whole genome shotgun (WGS) entry which is preliminary data.</text>
</comment>
<evidence type="ECO:0000313" key="4">
    <source>
        <dbReference type="Proteomes" id="UP001597322"/>
    </source>
</evidence>
<dbReference type="InterPro" id="IPR005133">
    <property type="entry name" value="PhaG_MnhG_YufB"/>
</dbReference>
<evidence type="ECO:0000313" key="3">
    <source>
        <dbReference type="EMBL" id="MFD1747434.1"/>
    </source>
</evidence>
<sequence length="129" mass="14054">MMQSVADLPLWAALLVAFFLLLGAVLTLIGSIGLLRLPTFYERLHAPTLGTSWGVGGTMLASAIYFSIASTRPVLHEILIGVFVTVTTPITFMLLARAALHRDRVEQNEAVPEKAHSPRADDLAENRDD</sequence>
<reference evidence="4" key="1">
    <citation type="journal article" date="2019" name="Int. J. Syst. Evol. Microbiol.">
        <title>The Global Catalogue of Microorganisms (GCM) 10K type strain sequencing project: providing services to taxonomists for standard genome sequencing and annotation.</title>
        <authorList>
            <consortium name="The Broad Institute Genomics Platform"/>
            <consortium name="The Broad Institute Genome Sequencing Center for Infectious Disease"/>
            <person name="Wu L."/>
            <person name="Ma J."/>
        </authorList>
    </citation>
    <scope>NUCLEOTIDE SEQUENCE [LARGE SCALE GENOMIC DNA]</scope>
    <source>
        <strain evidence="4">CG52</strain>
    </source>
</reference>
<gene>
    <name evidence="3" type="primary">mnhG</name>
    <name evidence="3" type="ORF">ACFSE1_18345</name>
</gene>
<accession>A0ABW4M9K7</accession>
<dbReference type="Proteomes" id="UP001597322">
    <property type="component" value="Unassembled WGS sequence"/>
</dbReference>
<evidence type="ECO:0000256" key="2">
    <source>
        <dbReference type="SAM" id="Phobius"/>
    </source>
</evidence>
<keyword evidence="4" id="KW-1185">Reference proteome</keyword>
<name>A0ABW4M9K7_9HYPH</name>
<protein>
    <submittedName>
        <fullName evidence="3">Monovalent cation/H(+) antiporter subunit G</fullName>
    </submittedName>
</protein>
<keyword evidence="2" id="KW-1133">Transmembrane helix</keyword>
<keyword evidence="2" id="KW-0472">Membrane</keyword>
<feature type="transmembrane region" description="Helical" evidence="2">
    <location>
        <begin position="12"/>
        <end position="37"/>
    </location>
</feature>
<feature type="transmembrane region" description="Helical" evidence="2">
    <location>
        <begin position="74"/>
        <end position="96"/>
    </location>
</feature>
<proteinExistence type="predicted"/>
<dbReference type="PANTHER" id="PTHR34703">
    <property type="entry name" value="ANTIPORTER SUBUNIT MNHG2-RELATED"/>
    <property type="match status" value="1"/>
</dbReference>
<organism evidence="3 4">
    <name type="scientific">Rhizobium helianthi</name>
    <dbReference type="NCBI Taxonomy" id="1132695"/>
    <lineage>
        <taxon>Bacteria</taxon>
        <taxon>Pseudomonadati</taxon>
        <taxon>Pseudomonadota</taxon>
        <taxon>Alphaproteobacteria</taxon>
        <taxon>Hyphomicrobiales</taxon>
        <taxon>Rhizobiaceae</taxon>
        <taxon>Rhizobium/Agrobacterium group</taxon>
        <taxon>Rhizobium</taxon>
    </lineage>
</organism>